<accession>A0A8H9HKB0</accession>
<evidence type="ECO:0000256" key="1">
    <source>
        <dbReference type="SAM" id="MobiDB-lite"/>
    </source>
</evidence>
<feature type="region of interest" description="Disordered" evidence="1">
    <location>
        <begin position="52"/>
        <end position="75"/>
    </location>
</feature>
<name>A0A1E7N826_KITAU</name>
<keyword evidence="2" id="KW-1133">Transmembrane helix</keyword>
<reference evidence="5" key="3">
    <citation type="submission" date="2016-08" db="EMBL/GenBank/DDBJ databases">
        <title>Sequencing, Assembly and Comparative Genomics of S. aureofaciens ATCC 10762.</title>
        <authorList>
            <person name="Gradnigo J.S."/>
            <person name="Johnson N."/>
            <person name="Somerville G.A."/>
        </authorList>
    </citation>
    <scope>NUCLEOTIDE SEQUENCE [LARGE SCALE GENOMIC DNA]</scope>
    <source>
        <strain evidence="5">ATCC 10762</strain>
    </source>
</reference>
<dbReference type="InterPro" id="IPR018649">
    <property type="entry name" value="SHOCT"/>
</dbReference>
<feature type="compositionally biased region" description="Gly residues" evidence="1">
    <location>
        <begin position="109"/>
        <end position="131"/>
    </location>
</feature>
<reference evidence="6" key="4">
    <citation type="submission" date="2016-08" db="EMBL/GenBank/DDBJ databases">
        <title>Sequencing, assembly and comparative genomics of S. aureofaciens ATCC 10762.</title>
        <authorList>
            <person name="Gradnigo J.S."/>
            <person name="Johnson N."/>
            <person name="Somerville G.A."/>
        </authorList>
    </citation>
    <scope>NUCLEOTIDE SEQUENCE [LARGE SCALE GENOMIC DNA]</scope>
    <source>
        <strain evidence="6">ATCC 10762 / DSM 40127 / CCM 3239 / JCM 4008 / LMG 5968 / NBRC 12843 / NCIMB 8234 / A-377</strain>
    </source>
</reference>
<dbReference type="GeneID" id="97485336"/>
<feature type="domain" description="SHOCT" evidence="3">
    <location>
        <begin position="76"/>
        <end position="101"/>
    </location>
</feature>
<keyword evidence="6" id="KW-1185">Reference proteome</keyword>
<proteinExistence type="predicted"/>
<evidence type="ECO:0000259" key="3">
    <source>
        <dbReference type="Pfam" id="PF09851"/>
    </source>
</evidence>
<evidence type="ECO:0000313" key="4">
    <source>
        <dbReference type="EMBL" id="GGU70145.1"/>
    </source>
</evidence>
<dbReference type="AlphaFoldDB" id="A0A1E7N826"/>
<keyword evidence="2" id="KW-0812">Transmembrane</keyword>
<reference evidence="4" key="1">
    <citation type="journal article" date="2014" name="Int. J. Syst. Evol. Microbiol.">
        <title>Complete genome sequence of Corynebacterium casei LMG S-19264T (=DSM 44701T), isolated from a smear-ripened cheese.</title>
        <authorList>
            <consortium name="US DOE Joint Genome Institute (JGI-PGF)"/>
            <person name="Walter F."/>
            <person name="Albersmeier A."/>
            <person name="Kalinowski J."/>
            <person name="Ruckert C."/>
        </authorList>
    </citation>
    <scope>NUCLEOTIDE SEQUENCE</scope>
    <source>
        <strain evidence="4">JCM 4434</strain>
    </source>
</reference>
<sequence length="131" mass="13367">MRHWHGHGFGPGYGGPGGWGIAVMAIVTLIVLVVLVLLAVALFRYVSRSRQPIAHGPGAVGVGPGAPHGWAHGPTPEQLLAERFARGEIDAEEYRHRRETLRSPDGPSGTSGPGEAGGPDGPSGVGGPSAG</sequence>
<dbReference type="Proteomes" id="UP000037395">
    <property type="component" value="Unassembled WGS sequence"/>
</dbReference>
<dbReference type="RefSeq" id="WP_046387148.1">
    <property type="nucleotide sequence ID" value="NZ_BMUB01000004.1"/>
</dbReference>
<evidence type="ECO:0000313" key="5">
    <source>
        <dbReference type="EMBL" id="OEV36842.1"/>
    </source>
</evidence>
<reference evidence="4" key="5">
    <citation type="submission" date="2020-09" db="EMBL/GenBank/DDBJ databases">
        <authorList>
            <person name="Sun Q."/>
            <person name="Ohkuma M."/>
        </authorList>
    </citation>
    <scope>NUCLEOTIDE SEQUENCE</scope>
    <source>
        <strain evidence="4">JCM 4434</strain>
    </source>
</reference>
<reference evidence="5 6" key="2">
    <citation type="submission" date="2014-07" db="EMBL/GenBank/DDBJ databases">
        <authorList>
            <person name="Zhang J.E."/>
            <person name="Yang H."/>
            <person name="Guo J."/>
            <person name="Deng Z."/>
            <person name="Luo H."/>
            <person name="Luo M."/>
            <person name="Zhao B."/>
        </authorList>
    </citation>
    <scope>NUCLEOTIDE SEQUENCE [LARGE SCALE GENOMIC DNA]</scope>
    <source>
        <strain evidence="5">ATCC 10762</strain>
        <strain evidence="6">ATCC 10762 / DSM 40127 / CCM 3239 / JCM 4008 / LMG 5968 / NBRC 12843 / NCIMB 8234 / A-377</strain>
    </source>
</reference>
<keyword evidence="2" id="KW-0472">Membrane</keyword>
<accession>A0A1E7N826</accession>
<protein>
    <recommendedName>
        <fullName evidence="3">SHOCT domain-containing protein</fullName>
    </recommendedName>
</protein>
<organism evidence="5 6">
    <name type="scientific">Kitasatospora aureofaciens</name>
    <name type="common">Streptomyces aureofaciens</name>
    <dbReference type="NCBI Taxonomy" id="1894"/>
    <lineage>
        <taxon>Bacteria</taxon>
        <taxon>Bacillati</taxon>
        <taxon>Actinomycetota</taxon>
        <taxon>Actinomycetes</taxon>
        <taxon>Kitasatosporales</taxon>
        <taxon>Streptomycetaceae</taxon>
        <taxon>Kitasatospora</taxon>
    </lineage>
</organism>
<evidence type="ECO:0000256" key="2">
    <source>
        <dbReference type="SAM" id="Phobius"/>
    </source>
</evidence>
<gene>
    <name evidence="4" type="ORF">GCM10010502_22040</name>
    <name evidence="5" type="ORF">HS99_0027715</name>
</gene>
<evidence type="ECO:0000313" key="6">
    <source>
        <dbReference type="Proteomes" id="UP000037395"/>
    </source>
</evidence>
<feature type="transmembrane region" description="Helical" evidence="2">
    <location>
        <begin position="20"/>
        <end position="43"/>
    </location>
</feature>
<feature type="compositionally biased region" description="Basic and acidic residues" evidence="1">
    <location>
        <begin position="91"/>
        <end position="102"/>
    </location>
</feature>
<feature type="region of interest" description="Disordered" evidence="1">
    <location>
        <begin position="91"/>
        <end position="131"/>
    </location>
</feature>
<dbReference type="Pfam" id="PF09851">
    <property type="entry name" value="SHOCT"/>
    <property type="match status" value="1"/>
</dbReference>
<dbReference type="Proteomes" id="UP000610124">
    <property type="component" value="Unassembled WGS sequence"/>
</dbReference>
<dbReference type="EMBL" id="JPRF03000023">
    <property type="protein sequence ID" value="OEV36842.1"/>
    <property type="molecule type" value="Genomic_DNA"/>
</dbReference>
<comment type="caution">
    <text evidence="5">The sequence shown here is derived from an EMBL/GenBank/DDBJ whole genome shotgun (WGS) entry which is preliminary data.</text>
</comment>
<dbReference type="EMBL" id="BMUB01000004">
    <property type="protein sequence ID" value="GGU70145.1"/>
    <property type="molecule type" value="Genomic_DNA"/>
</dbReference>